<dbReference type="EMBL" id="JBHUDM010000004">
    <property type="protein sequence ID" value="MFD1643222.1"/>
    <property type="molecule type" value="Genomic_DNA"/>
</dbReference>
<dbReference type="Proteomes" id="UP001597052">
    <property type="component" value="Unassembled WGS sequence"/>
</dbReference>
<keyword evidence="2" id="KW-1185">Reference proteome</keyword>
<organism evidence="1 2">
    <name type="scientific">Halohasta litorea</name>
    <dbReference type="NCBI Taxonomy" id="869891"/>
    <lineage>
        <taxon>Archaea</taxon>
        <taxon>Methanobacteriati</taxon>
        <taxon>Methanobacteriota</taxon>
        <taxon>Stenosarchaea group</taxon>
        <taxon>Halobacteria</taxon>
        <taxon>Halobacteriales</taxon>
        <taxon>Haloferacaceae</taxon>
        <taxon>Halohasta</taxon>
    </lineage>
</organism>
<reference evidence="1 2" key="1">
    <citation type="journal article" date="2019" name="Int. J. Syst. Evol. Microbiol.">
        <title>The Global Catalogue of Microorganisms (GCM) 10K type strain sequencing project: providing services to taxonomists for standard genome sequencing and annotation.</title>
        <authorList>
            <consortium name="The Broad Institute Genomics Platform"/>
            <consortium name="The Broad Institute Genome Sequencing Center for Infectious Disease"/>
            <person name="Wu L."/>
            <person name="Ma J."/>
        </authorList>
    </citation>
    <scope>NUCLEOTIDE SEQUENCE [LARGE SCALE GENOMIC DNA]</scope>
    <source>
        <strain evidence="1 2">CGMCC 1.10593</strain>
    </source>
</reference>
<evidence type="ECO:0000313" key="1">
    <source>
        <dbReference type="EMBL" id="MFD1643222.1"/>
    </source>
</evidence>
<protein>
    <submittedName>
        <fullName evidence="1">Uncharacterized protein</fullName>
    </submittedName>
</protein>
<dbReference type="RefSeq" id="WP_256396256.1">
    <property type="nucleotide sequence ID" value="NZ_JANHDJ010000004.1"/>
</dbReference>
<name>A0ABD6DAH5_9EURY</name>
<sequence>MWEIERFSLSTLPIRVQRPVDGRELALPVSLPTTNRLRHLAITILEGRRRAVLDVLNDAGITT</sequence>
<gene>
    <name evidence="1" type="ORF">ACFSBW_15220</name>
</gene>
<evidence type="ECO:0000313" key="2">
    <source>
        <dbReference type="Proteomes" id="UP001597052"/>
    </source>
</evidence>
<accession>A0ABD6DAH5</accession>
<proteinExistence type="predicted"/>
<dbReference type="AlphaFoldDB" id="A0ABD6DAH5"/>
<comment type="caution">
    <text evidence="1">The sequence shown here is derived from an EMBL/GenBank/DDBJ whole genome shotgun (WGS) entry which is preliminary data.</text>
</comment>